<reference evidence="3 4" key="1">
    <citation type="submission" date="2018-08" db="EMBL/GenBank/DDBJ databases">
        <authorList>
            <person name="Muller C M."/>
        </authorList>
    </citation>
    <scope>NUCLEOTIDE SEQUENCE [LARGE SCALE GENOMIC DNA]</scope>
</reference>
<dbReference type="EMBL" id="LR026984">
    <property type="protein sequence ID" value="VCU38996.1"/>
    <property type="molecule type" value="Genomic_DNA"/>
</dbReference>
<feature type="chain" id="PRO_5040774574" evidence="2">
    <location>
        <begin position="25"/>
        <end position="156"/>
    </location>
</feature>
<accession>A0A9X9L7U7</accession>
<sequence length="156" mass="17051">MKFLGAASTGAITSLLLLVPAALGTQVYTCYRSQPLSKALIDDLARYATADQVYENDPGYGDRQVHKTHRFSKNKDATMKFLGAASTGAITSLLLLVPAALGTQVYTCYRSQPLSKALIDDLARYATADQVYENDPGYGDRQVHKTHRFSKNKDAT</sequence>
<gene>
    <name evidence="3" type="ORF">BGT96224V316_LOCUS245</name>
</gene>
<feature type="non-terminal residue" evidence="3">
    <location>
        <position position="156"/>
    </location>
</feature>
<evidence type="ECO:0000313" key="4">
    <source>
        <dbReference type="Proteomes" id="UP000324639"/>
    </source>
</evidence>
<evidence type="ECO:0000313" key="3">
    <source>
        <dbReference type="EMBL" id="VCU38996.1"/>
    </source>
</evidence>
<dbReference type="Proteomes" id="UP000324639">
    <property type="component" value="Chromosome Bgt_-01"/>
</dbReference>
<evidence type="ECO:0000256" key="2">
    <source>
        <dbReference type="SAM" id="SignalP"/>
    </source>
</evidence>
<feature type="region of interest" description="Disordered" evidence="1">
    <location>
        <begin position="135"/>
        <end position="156"/>
    </location>
</feature>
<protein>
    <submittedName>
        <fullName evidence="3">Bgt-51731</fullName>
    </submittedName>
</protein>
<evidence type="ECO:0000256" key="1">
    <source>
        <dbReference type="SAM" id="MobiDB-lite"/>
    </source>
</evidence>
<keyword evidence="2" id="KW-0732">Signal</keyword>
<dbReference type="AlphaFoldDB" id="A0A9X9L7U7"/>
<name>A0A9X9L7U7_BLUGR</name>
<proteinExistence type="predicted"/>
<organism evidence="3 4">
    <name type="scientific">Blumeria graminis f. sp. tritici</name>
    <dbReference type="NCBI Taxonomy" id="62690"/>
    <lineage>
        <taxon>Eukaryota</taxon>
        <taxon>Fungi</taxon>
        <taxon>Dikarya</taxon>
        <taxon>Ascomycota</taxon>
        <taxon>Pezizomycotina</taxon>
        <taxon>Leotiomycetes</taxon>
        <taxon>Erysiphales</taxon>
        <taxon>Erysiphaceae</taxon>
        <taxon>Blumeria</taxon>
    </lineage>
</organism>
<feature type="signal peptide" evidence="2">
    <location>
        <begin position="1"/>
        <end position="24"/>
    </location>
</feature>
<keyword evidence="4" id="KW-1185">Reference proteome</keyword>